<organism evidence="1 2">
    <name type="scientific">Bauhinia variegata</name>
    <name type="common">Purple orchid tree</name>
    <name type="synonym">Phanera variegata</name>
    <dbReference type="NCBI Taxonomy" id="167791"/>
    <lineage>
        <taxon>Eukaryota</taxon>
        <taxon>Viridiplantae</taxon>
        <taxon>Streptophyta</taxon>
        <taxon>Embryophyta</taxon>
        <taxon>Tracheophyta</taxon>
        <taxon>Spermatophyta</taxon>
        <taxon>Magnoliopsida</taxon>
        <taxon>eudicotyledons</taxon>
        <taxon>Gunneridae</taxon>
        <taxon>Pentapetalae</taxon>
        <taxon>rosids</taxon>
        <taxon>fabids</taxon>
        <taxon>Fabales</taxon>
        <taxon>Fabaceae</taxon>
        <taxon>Cercidoideae</taxon>
        <taxon>Cercideae</taxon>
        <taxon>Bauhiniinae</taxon>
        <taxon>Bauhinia</taxon>
    </lineage>
</organism>
<evidence type="ECO:0000313" key="2">
    <source>
        <dbReference type="Proteomes" id="UP000828941"/>
    </source>
</evidence>
<evidence type="ECO:0000313" key="1">
    <source>
        <dbReference type="EMBL" id="KAI4354710.1"/>
    </source>
</evidence>
<dbReference type="EMBL" id="CM039427">
    <property type="protein sequence ID" value="KAI4354710.1"/>
    <property type="molecule type" value="Genomic_DNA"/>
</dbReference>
<dbReference type="Proteomes" id="UP000828941">
    <property type="component" value="Chromosome 2"/>
</dbReference>
<sequence length="324" mass="36179">MTMPMTIRLLRKEELYLVAKQAQYKHVGLPLFSGNRIVRQRGFSPATLYKFYCPFCFLRLLRKKDNFFRFSSVTAILFLLLMASAMDDTRGSTGSKRFRNDATRKEGDWTCPNCGNINFAFRVVCNRANCGASRAPVTPPAPVTSPYSNSRPFYYGGVHAFPPPYGVSGGFGSPMPHSGLNYDYNLYPSPRIPYGPMPAFPPGNYGGFGYAPRPRITDYGYAFQNPLWPEPLMPDNFASRKRRGGPDGLYEGDWICPKCDNVNFAFRTTCNRKQCGVPRPGSTQGNTGAPDGSWTCNECGNLNYPFRNVCNRKECGAEKPTSAN</sequence>
<proteinExistence type="predicted"/>
<protein>
    <submittedName>
        <fullName evidence="1">Uncharacterized protein</fullName>
    </submittedName>
</protein>
<accession>A0ACB9Q738</accession>
<name>A0ACB9Q738_BAUVA</name>
<comment type="caution">
    <text evidence="1">The sequence shown here is derived from an EMBL/GenBank/DDBJ whole genome shotgun (WGS) entry which is preliminary data.</text>
</comment>
<gene>
    <name evidence="1" type="ORF">L6164_003555</name>
</gene>
<keyword evidence="2" id="KW-1185">Reference proteome</keyword>
<reference evidence="1 2" key="1">
    <citation type="journal article" date="2022" name="DNA Res.">
        <title>Chromosomal-level genome assembly of the orchid tree Bauhinia variegata (Leguminosae; Cercidoideae) supports the allotetraploid origin hypothesis of Bauhinia.</title>
        <authorList>
            <person name="Zhong Y."/>
            <person name="Chen Y."/>
            <person name="Zheng D."/>
            <person name="Pang J."/>
            <person name="Liu Y."/>
            <person name="Luo S."/>
            <person name="Meng S."/>
            <person name="Qian L."/>
            <person name="Wei D."/>
            <person name="Dai S."/>
            <person name="Zhou R."/>
        </authorList>
    </citation>
    <scope>NUCLEOTIDE SEQUENCE [LARGE SCALE GENOMIC DNA]</scope>
    <source>
        <strain evidence="1">BV-YZ2020</strain>
    </source>
</reference>